<name>A0A437NT04_9HYPH</name>
<comment type="caution">
    <text evidence="1">The sequence shown here is derived from an EMBL/GenBank/DDBJ whole genome shotgun (WGS) entry which is preliminary data.</text>
</comment>
<accession>A0A437NT04</accession>
<sequence length="77" mass="8117">MALKKIIPAVALHRPKKDFKPFEYDTLGGVLGGKYSVEVVAPGTPVEIDADEADELIARGLAQEVKTKAEPPAGTAS</sequence>
<protein>
    <submittedName>
        <fullName evidence="1">Uncharacterized protein</fullName>
    </submittedName>
</protein>
<gene>
    <name evidence="1" type="ORF">EOE48_26995</name>
</gene>
<dbReference type="OrthoDB" id="10003262at2"/>
<evidence type="ECO:0000313" key="2">
    <source>
        <dbReference type="Proteomes" id="UP000286997"/>
    </source>
</evidence>
<dbReference type="Proteomes" id="UP000286997">
    <property type="component" value="Unassembled WGS sequence"/>
</dbReference>
<dbReference type="EMBL" id="SACP01000047">
    <property type="protein sequence ID" value="RVU13159.1"/>
    <property type="molecule type" value="Genomic_DNA"/>
</dbReference>
<evidence type="ECO:0000313" key="1">
    <source>
        <dbReference type="EMBL" id="RVU13159.1"/>
    </source>
</evidence>
<dbReference type="RefSeq" id="WP_127733979.1">
    <property type="nucleotide sequence ID" value="NZ_SACP01000047.1"/>
</dbReference>
<reference evidence="1 2" key="1">
    <citation type="submission" date="2019-01" db="EMBL/GenBank/DDBJ databases">
        <authorList>
            <person name="Chen W.-M."/>
        </authorList>
    </citation>
    <scope>NUCLEOTIDE SEQUENCE [LARGE SCALE GENOMIC DNA]</scope>
    <source>
        <strain evidence="1 2">TER-1</strain>
    </source>
</reference>
<keyword evidence="2" id="KW-1185">Reference proteome</keyword>
<organism evidence="1 2">
    <name type="scientific">Methylobacterium oryzihabitans</name>
    <dbReference type="NCBI Taxonomy" id="2499852"/>
    <lineage>
        <taxon>Bacteria</taxon>
        <taxon>Pseudomonadati</taxon>
        <taxon>Pseudomonadota</taxon>
        <taxon>Alphaproteobacteria</taxon>
        <taxon>Hyphomicrobiales</taxon>
        <taxon>Methylobacteriaceae</taxon>
        <taxon>Methylobacterium</taxon>
    </lineage>
</organism>
<dbReference type="AlphaFoldDB" id="A0A437NT04"/>
<proteinExistence type="predicted"/>